<comment type="caution">
    <text evidence="2">The sequence shown here is derived from an EMBL/GenBank/DDBJ whole genome shotgun (WGS) entry which is preliminary data.</text>
</comment>
<evidence type="ECO:0000256" key="1">
    <source>
        <dbReference type="SAM" id="MobiDB-lite"/>
    </source>
</evidence>
<organism evidence="2 3">
    <name type="scientific">Eumeta variegata</name>
    <name type="common">Bagworm moth</name>
    <name type="synonym">Eumeta japonica</name>
    <dbReference type="NCBI Taxonomy" id="151549"/>
    <lineage>
        <taxon>Eukaryota</taxon>
        <taxon>Metazoa</taxon>
        <taxon>Ecdysozoa</taxon>
        <taxon>Arthropoda</taxon>
        <taxon>Hexapoda</taxon>
        <taxon>Insecta</taxon>
        <taxon>Pterygota</taxon>
        <taxon>Neoptera</taxon>
        <taxon>Endopterygota</taxon>
        <taxon>Lepidoptera</taxon>
        <taxon>Glossata</taxon>
        <taxon>Ditrysia</taxon>
        <taxon>Tineoidea</taxon>
        <taxon>Psychidae</taxon>
        <taxon>Oiketicinae</taxon>
        <taxon>Eumeta</taxon>
    </lineage>
</organism>
<dbReference type="AlphaFoldDB" id="A0A4C1UEN2"/>
<sequence length="110" mass="11979">MSRGTKTVLSQLPRERIGPVHPAGGLSRNGVDLGPSGNILERARARAPRGPGNNSREKPLNIPSTERPNFDRTSPQFKFGGMSTSYSEKSTFRLSRPSLGYVPNDTARQS</sequence>
<evidence type="ECO:0000313" key="2">
    <source>
        <dbReference type="EMBL" id="GBP24567.1"/>
    </source>
</evidence>
<proteinExistence type="predicted"/>
<feature type="compositionally biased region" description="Polar residues" evidence="1">
    <location>
        <begin position="62"/>
        <end position="93"/>
    </location>
</feature>
<dbReference type="EMBL" id="BGZK01000163">
    <property type="protein sequence ID" value="GBP24567.1"/>
    <property type="molecule type" value="Genomic_DNA"/>
</dbReference>
<evidence type="ECO:0000313" key="3">
    <source>
        <dbReference type="Proteomes" id="UP000299102"/>
    </source>
</evidence>
<keyword evidence="3" id="KW-1185">Reference proteome</keyword>
<dbReference type="Proteomes" id="UP000299102">
    <property type="component" value="Unassembled WGS sequence"/>
</dbReference>
<name>A0A4C1UEN2_EUMVA</name>
<gene>
    <name evidence="2" type="ORF">EVAR_79476_1</name>
</gene>
<feature type="region of interest" description="Disordered" evidence="1">
    <location>
        <begin position="1"/>
        <end position="110"/>
    </location>
</feature>
<feature type="compositionally biased region" description="Polar residues" evidence="1">
    <location>
        <begin position="1"/>
        <end position="10"/>
    </location>
</feature>
<reference evidence="2 3" key="1">
    <citation type="journal article" date="2019" name="Commun. Biol.">
        <title>The bagworm genome reveals a unique fibroin gene that provides high tensile strength.</title>
        <authorList>
            <person name="Kono N."/>
            <person name="Nakamura H."/>
            <person name="Ohtoshi R."/>
            <person name="Tomita M."/>
            <person name="Numata K."/>
            <person name="Arakawa K."/>
        </authorList>
    </citation>
    <scope>NUCLEOTIDE SEQUENCE [LARGE SCALE GENOMIC DNA]</scope>
</reference>
<protein>
    <submittedName>
        <fullName evidence="2">Uncharacterized protein</fullName>
    </submittedName>
</protein>
<accession>A0A4C1UEN2</accession>